<evidence type="ECO:0000313" key="2">
    <source>
        <dbReference type="Proteomes" id="UP000316426"/>
    </source>
</evidence>
<protein>
    <submittedName>
        <fullName evidence="1">Uncharacterized protein</fullName>
    </submittedName>
</protein>
<proteinExistence type="predicted"/>
<dbReference type="KEGG" id="bmei:Spa11_35540"/>
<accession>A0A518KC59</accession>
<reference evidence="1 2" key="1">
    <citation type="submission" date="2019-02" db="EMBL/GenBank/DDBJ databases">
        <title>Deep-cultivation of Planctomycetes and their phenomic and genomic characterization uncovers novel biology.</title>
        <authorList>
            <person name="Wiegand S."/>
            <person name="Jogler M."/>
            <person name="Boedeker C."/>
            <person name="Pinto D."/>
            <person name="Vollmers J."/>
            <person name="Rivas-Marin E."/>
            <person name="Kohn T."/>
            <person name="Peeters S.H."/>
            <person name="Heuer A."/>
            <person name="Rast P."/>
            <person name="Oberbeckmann S."/>
            <person name="Bunk B."/>
            <person name="Jeske O."/>
            <person name="Meyerdierks A."/>
            <person name="Storesund J.E."/>
            <person name="Kallscheuer N."/>
            <person name="Luecker S."/>
            <person name="Lage O.M."/>
            <person name="Pohl T."/>
            <person name="Merkel B.J."/>
            <person name="Hornburger P."/>
            <person name="Mueller R.-W."/>
            <person name="Bruemmer F."/>
            <person name="Labrenz M."/>
            <person name="Spormann A.M."/>
            <person name="Op den Camp H."/>
            <person name="Overmann J."/>
            <person name="Amann R."/>
            <person name="Jetten M.S.M."/>
            <person name="Mascher T."/>
            <person name="Medema M.H."/>
            <person name="Devos D.P."/>
            <person name="Kaster A.-K."/>
            <person name="Ovreas L."/>
            <person name="Rohde M."/>
            <person name="Galperin M.Y."/>
            <person name="Jogler C."/>
        </authorList>
    </citation>
    <scope>NUCLEOTIDE SEQUENCE [LARGE SCALE GENOMIC DNA]</scope>
    <source>
        <strain evidence="1 2">Spa11</strain>
    </source>
</reference>
<dbReference type="AlphaFoldDB" id="A0A518KC59"/>
<sequence length="99" mass="11436">MIHFTCDCCGRAINQTSETRYVVRMEVYAALDDEAGNTAEEADHLGEIEDLLERMDDIDADLDEALYRHVRYDLCPDCRERFLRNPLGRVASRTSYSEN</sequence>
<dbReference type="RefSeq" id="WP_145114532.1">
    <property type="nucleotide sequence ID" value="NZ_CP036349.1"/>
</dbReference>
<gene>
    <name evidence="1" type="ORF">Spa11_35540</name>
</gene>
<keyword evidence="2" id="KW-1185">Reference proteome</keyword>
<dbReference type="EMBL" id="CP036349">
    <property type="protein sequence ID" value="QDV75339.1"/>
    <property type="molecule type" value="Genomic_DNA"/>
</dbReference>
<evidence type="ECO:0000313" key="1">
    <source>
        <dbReference type="EMBL" id="QDV75339.1"/>
    </source>
</evidence>
<dbReference type="Proteomes" id="UP000316426">
    <property type="component" value="Chromosome"/>
</dbReference>
<name>A0A518KC59_9BACT</name>
<organism evidence="1 2">
    <name type="scientific">Botrimarina mediterranea</name>
    <dbReference type="NCBI Taxonomy" id="2528022"/>
    <lineage>
        <taxon>Bacteria</taxon>
        <taxon>Pseudomonadati</taxon>
        <taxon>Planctomycetota</taxon>
        <taxon>Planctomycetia</taxon>
        <taxon>Pirellulales</taxon>
        <taxon>Lacipirellulaceae</taxon>
        <taxon>Botrimarina</taxon>
    </lineage>
</organism>